<dbReference type="PROSITE" id="PS51257">
    <property type="entry name" value="PROKAR_LIPOPROTEIN"/>
    <property type="match status" value="1"/>
</dbReference>
<organism evidence="3 4">
    <name type="scientific">Jeongeupia naejangsanensis</name>
    <dbReference type="NCBI Taxonomy" id="613195"/>
    <lineage>
        <taxon>Bacteria</taxon>
        <taxon>Pseudomonadati</taxon>
        <taxon>Pseudomonadota</taxon>
        <taxon>Betaproteobacteria</taxon>
        <taxon>Neisseriales</taxon>
        <taxon>Chitinibacteraceae</taxon>
        <taxon>Jeongeupia</taxon>
    </lineage>
</organism>
<protein>
    <recommendedName>
        <fullName evidence="5">Carboxypeptidase regulatory-like domain-containing protein</fullName>
    </recommendedName>
</protein>
<feature type="compositionally biased region" description="Low complexity" evidence="1">
    <location>
        <begin position="30"/>
        <end position="46"/>
    </location>
</feature>
<dbReference type="EMBL" id="JAESND010000007">
    <property type="protein sequence ID" value="MBM3116887.1"/>
    <property type="molecule type" value="Genomic_DNA"/>
</dbReference>
<dbReference type="Proteomes" id="UP000809431">
    <property type="component" value="Unassembled WGS sequence"/>
</dbReference>
<evidence type="ECO:0000256" key="1">
    <source>
        <dbReference type="SAM" id="MobiDB-lite"/>
    </source>
</evidence>
<keyword evidence="4" id="KW-1185">Reference proteome</keyword>
<evidence type="ECO:0000313" key="4">
    <source>
        <dbReference type="Proteomes" id="UP000809431"/>
    </source>
</evidence>
<accession>A0ABS2BMQ2</accession>
<reference evidence="3 4" key="1">
    <citation type="submission" date="2021-01" db="EMBL/GenBank/DDBJ databases">
        <title>Draft Genome Sequence and Polyhydroxyalkanoate Biosynthetic Potential of Jeongeupia naejangsanensis Type Strain DSM 24253.</title>
        <authorList>
            <person name="Turrini P."/>
            <person name="Artuso I."/>
            <person name="Lugli G.A."/>
            <person name="Frangipani E."/>
            <person name="Ventura M."/>
            <person name="Visca P."/>
        </authorList>
    </citation>
    <scope>NUCLEOTIDE SEQUENCE [LARGE SCALE GENOMIC DNA]</scope>
    <source>
        <strain evidence="3 4">DSM 24253</strain>
    </source>
</reference>
<evidence type="ECO:0008006" key="5">
    <source>
        <dbReference type="Google" id="ProtNLM"/>
    </source>
</evidence>
<keyword evidence="2" id="KW-0732">Signal</keyword>
<dbReference type="RefSeq" id="WP_203539124.1">
    <property type="nucleotide sequence ID" value="NZ_JAESND010000007.1"/>
</dbReference>
<feature type="region of interest" description="Disordered" evidence="1">
    <location>
        <begin position="25"/>
        <end position="46"/>
    </location>
</feature>
<feature type="chain" id="PRO_5045642971" description="Carboxypeptidase regulatory-like domain-containing protein" evidence="2">
    <location>
        <begin position="23"/>
        <end position="598"/>
    </location>
</feature>
<feature type="signal peptide" evidence="2">
    <location>
        <begin position="1"/>
        <end position="22"/>
    </location>
</feature>
<sequence length="598" mass="62889">MQQLKRGVVVALAAAGLLSACGGGGGGSDSGSTPTPTPSPSVKTLSGTAATGAPIVGTLTIKDATGKLKDVVIAADGSYNIDVSDMTAPLILRAKGTVAGRTVTLYSAAMSADLNKTVNVTPFTDLILANVAGGLAEALFNGAGSKKLTDADLARQQQILRDRLLPVLKKLGLADSIDLLHTVFKADKTGLDAALDILKVDIDPDTLVATIRNTLTGDTVKDDVSSQTDTGALPEPLGDLTQSQKDLVELQAAFKNYVALFNQGDTPSVREQLAALIADDYLDNGDRKQDVLNALAKGDQLGANFDLLSVDVAKAKYCFRYSIDDHKSTEPGSNSNCALKALDGKWRLAGNGRLVEISVGSFAYWFPARNTVSNGVSVGIRDAHNLARYAVATGPGFPDGGVALVNNAPSNDWYKFENQAYGYDILDSGFGLDLGKVVKGGVYTVTLYAEKGAPQPLAVYQEKLDVAPLPDDIVKLIPALRFPSITSPKSVSDVSGASFTLSWTLPSRSKTRWAQVLAGMEDFYVFYGDEGRTVTSKRFDRVSAKPVMTGTAWVQVVDKDGRHFGTTQELTGGAVNNQLSRSAKPAGVLAVGANRAAP</sequence>
<proteinExistence type="predicted"/>
<name>A0ABS2BMQ2_9NEIS</name>
<comment type="caution">
    <text evidence="3">The sequence shown here is derived from an EMBL/GenBank/DDBJ whole genome shotgun (WGS) entry which is preliminary data.</text>
</comment>
<evidence type="ECO:0000256" key="2">
    <source>
        <dbReference type="SAM" id="SignalP"/>
    </source>
</evidence>
<gene>
    <name evidence="3" type="ORF">JMJ54_13715</name>
</gene>
<evidence type="ECO:0000313" key="3">
    <source>
        <dbReference type="EMBL" id="MBM3116887.1"/>
    </source>
</evidence>